<dbReference type="Proteomes" id="UP001177003">
    <property type="component" value="Chromosome 3"/>
</dbReference>
<keyword evidence="2" id="KW-1185">Reference proteome</keyword>
<proteinExistence type="predicted"/>
<sequence>MWFEGVEHNNHKTVLRAAFEAAIANLIKDWTKLKINRLKEWVDTNVQQQANLLNKYQCPCLGNAYHKISKPDTLTCSRSGECQHEKKKTKGISVRTSKQPLKRELSDLKTKTTGKKERIFLHMCDSYGCYLWTRRRKIHHSFKETNLYCAYESKWVFMNFFSNRLPEASINRNPSISTPATSIFRCYSHRSSTSLRHLGD</sequence>
<evidence type="ECO:0000313" key="2">
    <source>
        <dbReference type="Proteomes" id="UP001177003"/>
    </source>
</evidence>
<dbReference type="AlphaFoldDB" id="A0AA35YJE4"/>
<dbReference type="EMBL" id="OX465079">
    <property type="protein sequence ID" value="CAI9275012.1"/>
    <property type="molecule type" value="Genomic_DNA"/>
</dbReference>
<accession>A0AA35YJE4</accession>
<organism evidence="1 2">
    <name type="scientific">Lactuca saligna</name>
    <name type="common">Willowleaf lettuce</name>
    <dbReference type="NCBI Taxonomy" id="75948"/>
    <lineage>
        <taxon>Eukaryota</taxon>
        <taxon>Viridiplantae</taxon>
        <taxon>Streptophyta</taxon>
        <taxon>Embryophyta</taxon>
        <taxon>Tracheophyta</taxon>
        <taxon>Spermatophyta</taxon>
        <taxon>Magnoliopsida</taxon>
        <taxon>eudicotyledons</taxon>
        <taxon>Gunneridae</taxon>
        <taxon>Pentapetalae</taxon>
        <taxon>asterids</taxon>
        <taxon>campanulids</taxon>
        <taxon>Asterales</taxon>
        <taxon>Asteraceae</taxon>
        <taxon>Cichorioideae</taxon>
        <taxon>Cichorieae</taxon>
        <taxon>Lactucinae</taxon>
        <taxon>Lactuca</taxon>
    </lineage>
</organism>
<evidence type="ECO:0000313" key="1">
    <source>
        <dbReference type="EMBL" id="CAI9275012.1"/>
    </source>
</evidence>
<gene>
    <name evidence="1" type="ORF">LSALG_LOCUS15048</name>
</gene>
<protein>
    <submittedName>
        <fullName evidence="1">Uncharacterized protein</fullName>
    </submittedName>
</protein>
<name>A0AA35YJE4_LACSI</name>
<reference evidence="1" key="1">
    <citation type="submission" date="2023-04" db="EMBL/GenBank/DDBJ databases">
        <authorList>
            <person name="Vijverberg K."/>
            <person name="Xiong W."/>
            <person name="Schranz E."/>
        </authorList>
    </citation>
    <scope>NUCLEOTIDE SEQUENCE</scope>
</reference>